<sequence>MSNTPFRDRMYRCAQCSRDVRVRSVFGHYEMIHDESLVTRARDGTDSCTLCRMELPPADANDAWKLRVRHFRDHHGKRLVDTDAVR</sequence>
<dbReference type="RefSeq" id="WP_276279265.1">
    <property type="nucleotide sequence ID" value="NZ_CP119809.1"/>
</dbReference>
<dbReference type="AlphaFoldDB" id="A0ABD5WLW9"/>
<reference evidence="1 2" key="1">
    <citation type="journal article" date="2019" name="Int. J. Syst. Evol. Microbiol.">
        <title>The Global Catalogue of Microorganisms (GCM) 10K type strain sequencing project: providing services to taxonomists for standard genome sequencing and annotation.</title>
        <authorList>
            <consortium name="The Broad Institute Genomics Platform"/>
            <consortium name="The Broad Institute Genome Sequencing Center for Infectious Disease"/>
            <person name="Wu L."/>
            <person name="Ma J."/>
        </authorList>
    </citation>
    <scope>NUCLEOTIDE SEQUENCE [LARGE SCALE GENOMIC DNA]</scope>
    <source>
        <strain evidence="1 2">DT72</strain>
    </source>
</reference>
<evidence type="ECO:0000313" key="1">
    <source>
        <dbReference type="EMBL" id="MFC7079656.1"/>
    </source>
</evidence>
<evidence type="ECO:0008006" key="3">
    <source>
        <dbReference type="Google" id="ProtNLM"/>
    </source>
</evidence>
<accession>A0ABD5WLW9</accession>
<dbReference type="Proteomes" id="UP001596407">
    <property type="component" value="Unassembled WGS sequence"/>
</dbReference>
<keyword evidence="2" id="KW-1185">Reference proteome</keyword>
<organism evidence="1 2">
    <name type="scientific">Halorussus caseinilyticus</name>
    <dbReference type="NCBI Taxonomy" id="3034025"/>
    <lineage>
        <taxon>Archaea</taxon>
        <taxon>Methanobacteriati</taxon>
        <taxon>Methanobacteriota</taxon>
        <taxon>Stenosarchaea group</taxon>
        <taxon>Halobacteria</taxon>
        <taxon>Halobacteriales</taxon>
        <taxon>Haladaptataceae</taxon>
        <taxon>Halorussus</taxon>
    </lineage>
</organism>
<name>A0ABD5WLW9_9EURY</name>
<comment type="caution">
    <text evidence="1">The sequence shown here is derived from an EMBL/GenBank/DDBJ whole genome shotgun (WGS) entry which is preliminary data.</text>
</comment>
<protein>
    <recommendedName>
        <fullName evidence="3">C2H2-type domain-containing protein</fullName>
    </recommendedName>
</protein>
<gene>
    <name evidence="1" type="ORF">ACFQJ6_05375</name>
</gene>
<evidence type="ECO:0000313" key="2">
    <source>
        <dbReference type="Proteomes" id="UP001596407"/>
    </source>
</evidence>
<proteinExistence type="predicted"/>
<dbReference type="GeneID" id="79303829"/>
<dbReference type="EMBL" id="JBHSZH010000005">
    <property type="protein sequence ID" value="MFC7079656.1"/>
    <property type="molecule type" value="Genomic_DNA"/>
</dbReference>